<reference evidence="1 2" key="1">
    <citation type="submission" date="2020-04" db="EMBL/GenBank/DDBJ databases">
        <authorList>
            <person name="Alioto T."/>
            <person name="Alioto T."/>
            <person name="Gomez Garrido J."/>
        </authorList>
    </citation>
    <scope>NUCLEOTIDE SEQUENCE [LARGE SCALE GENOMIC DNA]</scope>
</reference>
<name>A0A8S1C2Q9_9INSE</name>
<proteinExistence type="predicted"/>
<comment type="caution">
    <text evidence="1">The sequence shown here is derived from an EMBL/GenBank/DDBJ whole genome shotgun (WGS) entry which is preliminary data.</text>
</comment>
<dbReference type="OrthoDB" id="10063653at2759"/>
<dbReference type="GO" id="GO:2000009">
    <property type="term" value="P:negative regulation of protein localization to cell surface"/>
    <property type="evidence" value="ECO:0007669"/>
    <property type="project" value="TreeGrafter"/>
</dbReference>
<dbReference type="GO" id="GO:0030140">
    <property type="term" value="C:trans-Golgi network transport vesicle"/>
    <property type="evidence" value="ECO:0007669"/>
    <property type="project" value="TreeGrafter"/>
</dbReference>
<gene>
    <name evidence="1" type="ORF">CLODIP_2_CD01552</name>
</gene>
<dbReference type="PANTHER" id="PTHR16528:SF2">
    <property type="entry name" value="GOLGI-ASSOCIATED PDZ AND COILED-COIL MOTIF-CONTAINING PROTEIN"/>
    <property type="match status" value="1"/>
</dbReference>
<dbReference type="AlphaFoldDB" id="A0A8S1C2Q9"/>
<dbReference type="GO" id="GO:0044325">
    <property type="term" value="F:transmembrane transporter binding"/>
    <property type="evidence" value="ECO:0007669"/>
    <property type="project" value="TreeGrafter"/>
</dbReference>
<dbReference type="GO" id="GO:0005794">
    <property type="term" value="C:Golgi apparatus"/>
    <property type="evidence" value="ECO:0007669"/>
    <property type="project" value="InterPro"/>
</dbReference>
<protein>
    <recommendedName>
        <fullName evidence="3">Golgi-associated PDZ and coiled-coil motif-containing protein</fullName>
    </recommendedName>
</protein>
<evidence type="ECO:0000313" key="2">
    <source>
        <dbReference type="Proteomes" id="UP000494165"/>
    </source>
</evidence>
<dbReference type="PANTHER" id="PTHR16528">
    <property type="entry name" value="GOLGI-ASSOCIATED PDZ AND COILED-COIL MOTIF-CONTAINING"/>
    <property type="match status" value="1"/>
</dbReference>
<accession>A0A8S1C2Q9</accession>
<dbReference type="EMBL" id="CADEPI010000024">
    <property type="protein sequence ID" value="CAB3366210.1"/>
    <property type="molecule type" value="Genomic_DNA"/>
</dbReference>
<keyword evidence="2" id="KW-1185">Reference proteome</keyword>
<evidence type="ECO:0000313" key="1">
    <source>
        <dbReference type="EMBL" id="CAB3366210.1"/>
    </source>
</evidence>
<organism evidence="1 2">
    <name type="scientific">Cloeon dipterum</name>
    <dbReference type="NCBI Taxonomy" id="197152"/>
    <lineage>
        <taxon>Eukaryota</taxon>
        <taxon>Metazoa</taxon>
        <taxon>Ecdysozoa</taxon>
        <taxon>Arthropoda</taxon>
        <taxon>Hexapoda</taxon>
        <taxon>Insecta</taxon>
        <taxon>Pterygota</taxon>
        <taxon>Palaeoptera</taxon>
        <taxon>Ephemeroptera</taxon>
        <taxon>Pisciforma</taxon>
        <taxon>Baetidae</taxon>
        <taxon>Cloeon</taxon>
    </lineage>
</organism>
<evidence type="ECO:0008006" key="3">
    <source>
        <dbReference type="Google" id="ProtNLM"/>
    </source>
</evidence>
<sequence length="75" mass="8588">MAAACISFRWLELLEKEFDKAYVDLDVTLAVMETEDSECLYNARQRMSTLSSCFAQLTHKAQTIFQNSAKVEAFK</sequence>
<dbReference type="GO" id="GO:0016020">
    <property type="term" value="C:membrane"/>
    <property type="evidence" value="ECO:0007669"/>
    <property type="project" value="TreeGrafter"/>
</dbReference>
<dbReference type="Proteomes" id="UP000494165">
    <property type="component" value="Unassembled WGS sequence"/>
</dbReference>
<dbReference type="InterPro" id="IPR038879">
    <property type="entry name" value="GOPC"/>
</dbReference>